<gene>
    <name evidence="1" type="ORF">J0A65_13610</name>
</gene>
<protein>
    <submittedName>
        <fullName evidence="1">DUF924 domain-containing protein</fullName>
    </submittedName>
</protein>
<accession>A0ABS3CUW2</accession>
<dbReference type="Pfam" id="PF06041">
    <property type="entry name" value="DUF924"/>
    <property type="match status" value="1"/>
</dbReference>
<keyword evidence="2" id="KW-1185">Reference proteome</keyword>
<comment type="caution">
    <text evidence="1">The sequence shown here is derived from an EMBL/GenBank/DDBJ whole genome shotgun (WGS) entry which is preliminary data.</text>
</comment>
<evidence type="ECO:0000313" key="2">
    <source>
        <dbReference type="Proteomes" id="UP000663992"/>
    </source>
</evidence>
<dbReference type="Gene3D" id="1.20.58.320">
    <property type="entry name" value="TPR-like"/>
    <property type="match status" value="1"/>
</dbReference>
<organism evidence="1 2">
    <name type="scientific">Bowmanella yangjiangensis</name>
    <dbReference type="NCBI Taxonomy" id="2811230"/>
    <lineage>
        <taxon>Bacteria</taxon>
        <taxon>Pseudomonadati</taxon>
        <taxon>Pseudomonadota</taxon>
        <taxon>Gammaproteobacteria</taxon>
        <taxon>Alteromonadales</taxon>
        <taxon>Alteromonadaceae</taxon>
        <taxon>Bowmanella</taxon>
    </lineage>
</organism>
<proteinExistence type="predicted"/>
<reference evidence="1 2" key="1">
    <citation type="submission" date="2021-03" db="EMBL/GenBank/DDBJ databases">
        <title>novel species isolated from a fishpond in China.</title>
        <authorList>
            <person name="Lu H."/>
            <person name="Cai Z."/>
        </authorList>
    </citation>
    <scope>NUCLEOTIDE SEQUENCE [LARGE SCALE GENOMIC DNA]</scope>
    <source>
        <strain evidence="1 2">Y57</strain>
    </source>
</reference>
<dbReference type="Gene3D" id="1.25.40.10">
    <property type="entry name" value="Tetratricopeptide repeat domain"/>
    <property type="match status" value="1"/>
</dbReference>
<sequence length="210" mass="24173">MSNNFEKTIPEEADRILMYWFGEIRDGIAESGKSGIWYGADPQTDEHIRKAYASLLEQAYQGKLDNWLQTAKGRLAQILLFDQFSRNIHRGTAQAFAYDEKALGLCLEGITLGHDQQLSLIERIFFYHPLEHAEQQDIQALSVQQFLQLTSLYTEGEQLQLASNALRYAIEHRDIIARFGRFPHRNQVLGRVASEEEQNYLQHGGKRFGQ</sequence>
<dbReference type="InterPro" id="IPR011990">
    <property type="entry name" value="TPR-like_helical_dom_sf"/>
</dbReference>
<name>A0ABS3CUW2_9ALTE</name>
<evidence type="ECO:0000313" key="1">
    <source>
        <dbReference type="EMBL" id="MBN7820907.1"/>
    </source>
</evidence>
<dbReference type="InterPro" id="IPR010323">
    <property type="entry name" value="DUF924"/>
</dbReference>
<dbReference type="SUPFAM" id="SSF48452">
    <property type="entry name" value="TPR-like"/>
    <property type="match status" value="1"/>
</dbReference>
<dbReference type="RefSeq" id="WP_206594735.1">
    <property type="nucleotide sequence ID" value="NZ_JAFKCS010000013.1"/>
</dbReference>
<dbReference type="EMBL" id="JAFKCS010000013">
    <property type="protein sequence ID" value="MBN7820907.1"/>
    <property type="molecule type" value="Genomic_DNA"/>
</dbReference>
<dbReference type="Proteomes" id="UP000663992">
    <property type="component" value="Unassembled WGS sequence"/>
</dbReference>